<sequence>MPDDNKVTFEYLVKENELLKLQIKYFVDMIERFGIKLVKGNIDDKTSKEN</sequence>
<dbReference type="EMBL" id="MT141161">
    <property type="protein sequence ID" value="QJA55474.1"/>
    <property type="molecule type" value="Genomic_DNA"/>
</dbReference>
<reference evidence="2" key="1">
    <citation type="submission" date="2020-03" db="EMBL/GenBank/DDBJ databases">
        <title>The deep terrestrial virosphere.</title>
        <authorList>
            <person name="Holmfeldt K."/>
            <person name="Nilsson E."/>
            <person name="Simone D."/>
            <person name="Lopez-Fernandez M."/>
            <person name="Wu X."/>
            <person name="de Brujin I."/>
            <person name="Lundin D."/>
            <person name="Andersson A."/>
            <person name="Bertilsson S."/>
            <person name="Dopson M."/>
        </authorList>
    </citation>
    <scope>NUCLEOTIDE SEQUENCE</scope>
    <source>
        <strain evidence="2">MM415A01757</strain>
        <strain evidence="1">MM415B02042</strain>
        <strain evidence="3">TM448B01575</strain>
    </source>
</reference>
<gene>
    <name evidence="2" type="ORF">MM415A01757_0011</name>
    <name evidence="1" type="ORF">MM415B02042_0012</name>
    <name evidence="3" type="ORF">TM448B01575_0007</name>
</gene>
<dbReference type="EMBL" id="MT142171">
    <property type="protein sequence ID" value="QJA75568.1"/>
    <property type="molecule type" value="Genomic_DNA"/>
</dbReference>
<evidence type="ECO:0000313" key="1">
    <source>
        <dbReference type="EMBL" id="QJA55474.1"/>
    </source>
</evidence>
<dbReference type="AlphaFoldDB" id="A0A6M3K1I2"/>
<organism evidence="2">
    <name type="scientific">viral metagenome</name>
    <dbReference type="NCBI Taxonomy" id="1070528"/>
    <lineage>
        <taxon>unclassified sequences</taxon>
        <taxon>metagenomes</taxon>
        <taxon>organismal metagenomes</taxon>
    </lineage>
</organism>
<evidence type="ECO:0000313" key="3">
    <source>
        <dbReference type="EMBL" id="QJH99370.1"/>
    </source>
</evidence>
<protein>
    <submittedName>
        <fullName evidence="2">Uncharacterized protein</fullName>
    </submittedName>
</protein>
<accession>A0A6M3K1I2</accession>
<name>A0A6M3K1I2_9ZZZZ</name>
<dbReference type="EMBL" id="MT144785">
    <property type="protein sequence ID" value="QJH99370.1"/>
    <property type="molecule type" value="Genomic_DNA"/>
</dbReference>
<proteinExistence type="predicted"/>
<evidence type="ECO:0000313" key="2">
    <source>
        <dbReference type="EMBL" id="QJA75568.1"/>
    </source>
</evidence>